<dbReference type="KEGG" id="tbk:HF295_00375"/>
<reference evidence="1 2" key="1">
    <citation type="submission" date="2020-04" db="EMBL/GenBank/DDBJ databases">
        <authorList>
            <person name="Zheng R.K."/>
            <person name="Sun C.M."/>
        </authorList>
    </citation>
    <scope>NUCLEOTIDE SEQUENCE [LARGE SCALE GENOMIC DNA]</scope>
    <source>
        <strain evidence="2">zrk29</strain>
    </source>
</reference>
<evidence type="ECO:0000313" key="1">
    <source>
        <dbReference type="EMBL" id="QLY39393.1"/>
    </source>
</evidence>
<organism evidence="1 2">
    <name type="scientific">Hujiaoplasma nucleasis</name>
    <dbReference type="NCBI Taxonomy" id="2725268"/>
    <lineage>
        <taxon>Bacteria</taxon>
        <taxon>Bacillati</taxon>
        <taxon>Mycoplasmatota</taxon>
        <taxon>Mollicutes</taxon>
        <taxon>Candidatus Izemoplasmatales</taxon>
        <taxon>Hujiaoplasmataceae</taxon>
        <taxon>Hujiaoplasma</taxon>
    </lineage>
</organism>
<keyword evidence="2" id="KW-1185">Reference proteome</keyword>
<sequence length="49" mass="5954">MSTDGYYDDCIEQTHASIFCNQYLVCEDNYKKCYKPKDKLREYLELFLD</sequence>
<gene>
    <name evidence="1" type="ORF">HF295_00375</name>
</gene>
<name>A0A7L6MZH6_9MOLU</name>
<evidence type="ECO:0000313" key="2">
    <source>
        <dbReference type="Proteomes" id="UP000512167"/>
    </source>
</evidence>
<dbReference type="EMBL" id="CP051151">
    <property type="protein sequence ID" value="QLY39393.1"/>
    <property type="molecule type" value="Genomic_DNA"/>
</dbReference>
<proteinExistence type="predicted"/>
<accession>A0A7L6MZH6</accession>
<protein>
    <submittedName>
        <fullName evidence="1">Uncharacterized protein</fullName>
    </submittedName>
</protein>
<dbReference type="AlphaFoldDB" id="A0A7L6MZH6"/>
<dbReference type="Proteomes" id="UP000512167">
    <property type="component" value="Chromosome"/>
</dbReference>